<protein>
    <submittedName>
        <fullName evidence="1">Uncharacterized protein</fullName>
    </submittedName>
</protein>
<dbReference type="Proteomes" id="UP001165079">
    <property type="component" value="Unassembled WGS sequence"/>
</dbReference>
<evidence type="ECO:0000313" key="2">
    <source>
        <dbReference type="Proteomes" id="UP001165079"/>
    </source>
</evidence>
<dbReference type="AlphaFoldDB" id="A0A9W6SQS0"/>
<dbReference type="EMBL" id="BSTX01000004">
    <property type="protein sequence ID" value="GLZ80628.1"/>
    <property type="molecule type" value="Genomic_DNA"/>
</dbReference>
<dbReference type="RefSeq" id="WP_285665866.1">
    <property type="nucleotide sequence ID" value="NZ_BSTX01000004.1"/>
</dbReference>
<comment type="caution">
    <text evidence="1">The sequence shown here is derived from an EMBL/GenBank/DDBJ whole genome shotgun (WGS) entry which is preliminary data.</text>
</comment>
<name>A0A9W6SQS0_9ACTN</name>
<sequence>MTESAEAIVVRVARERVLDDLIENHPDELIREVALEVRKGTLTWFDAMNSPTYGAAVDAMAAAGTEAIASIPEPLAEAEETARRMIAEVSAHGEIALRPGWERPT</sequence>
<proteinExistence type="predicted"/>
<gene>
    <name evidence="1" type="ORF">Afil01_54350</name>
</gene>
<reference evidence="1" key="1">
    <citation type="submission" date="2023-03" db="EMBL/GenBank/DDBJ databases">
        <title>Actinorhabdospora filicis NBRC 111898.</title>
        <authorList>
            <person name="Ichikawa N."/>
            <person name="Sato H."/>
            <person name="Tonouchi N."/>
        </authorList>
    </citation>
    <scope>NUCLEOTIDE SEQUENCE</scope>
    <source>
        <strain evidence="1">NBRC 111898</strain>
    </source>
</reference>
<organism evidence="1 2">
    <name type="scientific">Actinorhabdospora filicis</name>
    <dbReference type="NCBI Taxonomy" id="1785913"/>
    <lineage>
        <taxon>Bacteria</taxon>
        <taxon>Bacillati</taxon>
        <taxon>Actinomycetota</taxon>
        <taxon>Actinomycetes</taxon>
        <taxon>Micromonosporales</taxon>
        <taxon>Micromonosporaceae</taxon>
        <taxon>Actinorhabdospora</taxon>
    </lineage>
</organism>
<accession>A0A9W6SQS0</accession>
<evidence type="ECO:0000313" key="1">
    <source>
        <dbReference type="EMBL" id="GLZ80628.1"/>
    </source>
</evidence>
<keyword evidence="2" id="KW-1185">Reference proteome</keyword>